<comment type="caution">
    <text evidence="2">The sequence shown here is derived from an EMBL/GenBank/DDBJ whole genome shotgun (WGS) entry which is preliminary data.</text>
</comment>
<sequence length="446" mass="47846">MPIEISDDGVVTVVLANGEILVLPEVVTALKLDLHDEATFHQYDSDSVVGFLSQEDWNNRYGAHVGRPFNMGPMTYENVYKALRHVPAPENLVSATHIGGKAVSTGDVIKVAVLGDVTHVLFPEHGVLINVTLPSHKLHPGIVVRQVVETSGIYSIVTEGVGNGPLGHWNERLAKRTWSSDDVQFSATGGVDTRLMLVLKAFDGGIVPDVIERDPETGAYRDGRPNASSADPDKEKLEEQSGLDFPPPAADRLGPGMETFAATGDGMTAPMGLPLESGTSLSAGIPDGSVPAGPSAAQVVRLSGNGGAPLPRTSSFDRYRQLGRSLEEEASALADYSTLYRESFVDMNGDPDAAGLLAIDRFARDWGLSSHTPDAEGTVLKFPLENVYPALRETGHDYVREDAEAQLERQGIGAVRWYLSPNDKTGSDWRRGGVDEQGLGPRMTLS</sequence>
<dbReference type="RefSeq" id="WP_248155627.1">
    <property type="nucleotide sequence ID" value="NZ_JALNMJ010000010.1"/>
</dbReference>
<keyword evidence="3" id="KW-1185">Reference proteome</keyword>
<feature type="region of interest" description="Disordered" evidence="1">
    <location>
        <begin position="427"/>
        <end position="446"/>
    </location>
</feature>
<name>A0ABT0GVX5_9HYPH</name>
<accession>A0ABT0GVX5</accession>
<feature type="region of interest" description="Disordered" evidence="1">
    <location>
        <begin position="215"/>
        <end position="295"/>
    </location>
</feature>
<evidence type="ECO:0000313" key="3">
    <source>
        <dbReference type="Proteomes" id="UP001431221"/>
    </source>
</evidence>
<protein>
    <submittedName>
        <fullName evidence="2">Uncharacterized protein</fullName>
    </submittedName>
</protein>
<gene>
    <name evidence="2" type="ORF">M0H32_15600</name>
</gene>
<dbReference type="EMBL" id="JALNMJ010000010">
    <property type="protein sequence ID" value="MCK7613598.1"/>
    <property type="molecule type" value="Genomic_DNA"/>
</dbReference>
<evidence type="ECO:0000313" key="2">
    <source>
        <dbReference type="EMBL" id="MCK7613598.1"/>
    </source>
</evidence>
<organism evidence="2 3">
    <name type="scientific">Roseibium sediminicola</name>
    <dbReference type="NCBI Taxonomy" id="2933272"/>
    <lineage>
        <taxon>Bacteria</taxon>
        <taxon>Pseudomonadati</taxon>
        <taxon>Pseudomonadota</taxon>
        <taxon>Alphaproteobacteria</taxon>
        <taxon>Hyphomicrobiales</taxon>
        <taxon>Stappiaceae</taxon>
        <taxon>Roseibium</taxon>
    </lineage>
</organism>
<proteinExistence type="predicted"/>
<feature type="compositionally biased region" description="Basic and acidic residues" evidence="1">
    <location>
        <begin position="215"/>
        <end position="224"/>
    </location>
</feature>
<dbReference type="Proteomes" id="UP001431221">
    <property type="component" value="Unassembled WGS sequence"/>
</dbReference>
<evidence type="ECO:0000256" key="1">
    <source>
        <dbReference type="SAM" id="MobiDB-lite"/>
    </source>
</evidence>
<reference evidence="2" key="1">
    <citation type="submission" date="2022-04" db="EMBL/GenBank/DDBJ databases">
        <title>Roseibium sp. CAU 1639 isolated from mud.</title>
        <authorList>
            <person name="Kim W."/>
        </authorList>
    </citation>
    <scope>NUCLEOTIDE SEQUENCE</scope>
    <source>
        <strain evidence="2">CAU 1639</strain>
    </source>
</reference>